<gene>
    <name evidence="1" type="ORF">F0185_22730</name>
</gene>
<keyword evidence="2" id="KW-1185">Reference proteome</keyword>
<dbReference type="Proteomes" id="UP000785613">
    <property type="component" value="Unassembled WGS sequence"/>
</dbReference>
<reference evidence="1 2" key="1">
    <citation type="submission" date="2019-09" db="EMBL/GenBank/DDBJ databases">
        <title>Taxonomy of Antarctic Massilia spp.: description of Massilia rubra sp. nov., Massilia aquatica sp. nov., Massilia mucilaginosa sp. nov., Massilia frigida sp. nov. isolated from streams, lakes and regoliths.</title>
        <authorList>
            <person name="Holochova P."/>
            <person name="Sedlacek I."/>
            <person name="Kralova S."/>
            <person name="Maslanova I."/>
            <person name="Busse H.-J."/>
            <person name="Stankova E."/>
            <person name="Vrbovska V."/>
            <person name="Kovarovic V."/>
            <person name="Bartak M."/>
            <person name="Svec P."/>
            <person name="Pantucek R."/>
        </authorList>
    </citation>
    <scope>NUCLEOTIDE SEQUENCE [LARGE SCALE GENOMIC DNA]</scope>
    <source>
        <strain evidence="1 2">CCM 8692</strain>
    </source>
</reference>
<evidence type="ECO:0000313" key="2">
    <source>
        <dbReference type="Proteomes" id="UP000785613"/>
    </source>
</evidence>
<evidence type="ECO:0000313" key="1">
    <source>
        <dbReference type="EMBL" id="NHZ36388.1"/>
    </source>
</evidence>
<protein>
    <submittedName>
        <fullName evidence="1">Uncharacterized protein</fullName>
    </submittedName>
</protein>
<comment type="caution">
    <text evidence="1">The sequence shown here is derived from an EMBL/GenBank/DDBJ whole genome shotgun (WGS) entry which is preliminary data.</text>
</comment>
<accession>A0ABX0LNG8</accession>
<dbReference type="EMBL" id="VUYU01000017">
    <property type="protein sequence ID" value="NHZ36388.1"/>
    <property type="molecule type" value="Genomic_DNA"/>
</dbReference>
<sequence>MSEQAFAKARAKLAASALPGLNDWLEQAGLIARWHGLRLVAADAATVRFGHRASRAPRAAPTDQIAFGLYLPQAELMLAASLHSTHEHARQRLFEHLDRLSGTDLLLMDRAYPCH</sequence>
<organism evidence="1 2">
    <name type="scientific">Massilia rubra</name>
    <dbReference type="NCBI Taxonomy" id="2607910"/>
    <lineage>
        <taxon>Bacteria</taxon>
        <taxon>Pseudomonadati</taxon>
        <taxon>Pseudomonadota</taxon>
        <taxon>Betaproteobacteria</taxon>
        <taxon>Burkholderiales</taxon>
        <taxon>Oxalobacteraceae</taxon>
        <taxon>Telluria group</taxon>
        <taxon>Massilia</taxon>
    </lineage>
</organism>
<dbReference type="RefSeq" id="WP_167228375.1">
    <property type="nucleotide sequence ID" value="NZ_VUYU01000017.1"/>
</dbReference>
<proteinExistence type="predicted"/>
<name>A0ABX0LNG8_9BURK</name>